<accession>A0AAD1YEW8</accession>
<dbReference type="EMBL" id="CAMTCP010000183">
    <property type="protein sequence ID" value="CAI3580352.1"/>
    <property type="molecule type" value="Genomic_DNA"/>
</dbReference>
<proteinExistence type="predicted"/>
<dbReference type="AlphaFoldDB" id="A0AAD1YEW8"/>
<reference evidence="1" key="1">
    <citation type="submission" date="2022-10" db="EMBL/GenBank/DDBJ databases">
        <authorList>
            <person name="Aires J."/>
            <person name="Mesa V."/>
        </authorList>
    </citation>
    <scope>NUCLEOTIDE SEQUENCE</scope>
    <source>
        <strain evidence="1">Clostridium neonatale JD116</strain>
    </source>
</reference>
<protein>
    <submittedName>
        <fullName evidence="1">Uncharacterized protein</fullName>
    </submittedName>
</protein>
<sequence>MKIAHRLMYIKYNKPRNIFFVNRLIKRSSYKGRMVNALASGADEGRDKLR</sequence>
<evidence type="ECO:0000313" key="2">
    <source>
        <dbReference type="Proteomes" id="UP001189143"/>
    </source>
</evidence>
<organism evidence="1 2">
    <name type="scientific">Clostridium neonatale</name>
    <dbReference type="NCBI Taxonomy" id="137838"/>
    <lineage>
        <taxon>Bacteria</taxon>
        <taxon>Bacillati</taxon>
        <taxon>Bacillota</taxon>
        <taxon>Clostridia</taxon>
        <taxon>Eubacteriales</taxon>
        <taxon>Clostridiaceae</taxon>
        <taxon>Clostridium</taxon>
    </lineage>
</organism>
<dbReference type="Proteomes" id="UP001189143">
    <property type="component" value="Unassembled WGS sequence"/>
</dbReference>
<comment type="caution">
    <text evidence="1">The sequence shown here is derived from an EMBL/GenBank/DDBJ whole genome shotgun (WGS) entry which is preliminary data.</text>
</comment>
<name>A0AAD1YEW8_9CLOT</name>
<evidence type="ECO:0000313" key="1">
    <source>
        <dbReference type="EMBL" id="CAI3580352.1"/>
    </source>
</evidence>
<gene>
    <name evidence="1" type="ORF">CNEO2_2650002</name>
</gene>